<evidence type="ECO:0000313" key="1">
    <source>
        <dbReference type="EMBL" id="KAK3887332.1"/>
    </source>
</evidence>
<sequence length="146" mass="16005">MTDVELSDFEGQQLLVKTPLFSSAVHSLSVSMHRSFIRLRASLKGFVSGFFLIKSYKVGGDDGSSSSSSFVGGMNDISLNSFFILSDLDNTRSVSCTQGESSKILGEDVQKGISELENIDEMIFSLLILAKTGPLTWFHHPTRSEM</sequence>
<keyword evidence="2" id="KW-1185">Reference proteome</keyword>
<proteinExistence type="predicted"/>
<gene>
    <name evidence="1" type="ORF">Pcinc_008596</name>
</gene>
<name>A0AAE1KXE1_PETCI</name>
<protein>
    <submittedName>
        <fullName evidence="1">Uncharacterized protein</fullName>
    </submittedName>
</protein>
<dbReference type="EMBL" id="JAWQEG010000638">
    <property type="protein sequence ID" value="KAK3887332.1"/>
    <property type="molecule type" value="Genomic_DNA"/>
</dbReference>
<reference evidence="1" key="1">
    <citation type="submission" date="2023-10" db="EMBL/GenBank/DDBJ databases">
        <title>Genome assemblies of two species of porcelain crab, Petrolisthes cinctipes and Petrolisthes manimaculis (Anomura: Porcellanidae).</title>
        <authorList>
            <person name="Angst P."/>
        </authorList>
    </citation>
    <scope>NUCLEOTIDE SEQUENCE</scope>
    <source>
        <strain evidence="1">PB745_01</strain>
        <tissue evidence="1">Gill</tissue>
    </source>
</reference>
<accession>A0AAE1KXE1</accession>
<dbReference type="AlphaFoldDB" id="A0AAE1KXE1"/>
<evidence type="ECO:0000313" key="2">
    <source>
        <dbReference type="Proteomes" id="UP001286313"/>
    </source>
</evidence>
<comment type="caution">
    <text evidence="1">The sequence shown here is derived from an EMBL/GenBank/DDBJ whole genome shotgun (WGS) entry which is preliminary data.</text>
</comment>
<organism evidence="1 2">
    <name type="scientific">Petrolisthes cinctipes</name>
    <name type="common">Flat porcelain crab</name>
    <dbReference type="NCBI Taxonomy" id="88211"/>
    <lineage>
        <taxon>Eukaryota</taxon>
        <taxon>Metazoa</taxon>
        <taxon>Ecdysozoa</taxon>
        <taxon>Arthropoda</taxon>
        <taxon>Crustacea</taxon>
        <taxon>Multicrustacea</taxon>
        <taxon>Malacostraca</taxon>
        <taxon>Eumalacostraca</taxon>
        <taxon>Eucarida</taxon>
        <taxon>Decapoda</taxon>
        <taxon>Pleocyemata</taxon>
        <taxon>Anomura</taxon>
        <taxon>Galatheoidea</taxon>
        <taxon>Porcellanidae</taxon>
        <taxon>Petrolisthes</taxon>
    </lineage>
</organism>
<dbReference type="Proteomes" id="UP001286313">
    <property type="component" value="Unassembled WGS sequence"/>
</dbReference>